<organism evidence="1 2">
    <name type="scientific">Balaenoptera physalus</name>
    <name type="common">Fin whale</name>
    <name type="synonym">Balaena physalus</name>
    <dbReference type="NCBI Taxonomy" id="9770"/>
    <lineage>
        <taxon>Eukaryota</taxon>
        <taxon>Metazoa</taxon>
        <taxon>Chordata</taxon>
        <taxon>Craniata</taxon>
        <taxon>Vertebrata</taxon>
        <taxon>Euteleostomi</taxon>
        <taxon>Mammalia</taxon>
        <taxon>Eutheria</taxon>
        <taxon>Laurasiatheria</taxon>
        <taxon>Artiodactyla</taxon>
        <taxon>Whippomorpha</taxon>
        <taxon>Cetacea</taxon>
        <taxon>Mysticeti</taxon>
        <taxon>Balaenopteridae</taxon>
        <taxon>Balaenoptera</taxon>
    </lineage>
</organism>
<evidence type="ECO:0008006" key="3">
    <source>
        <dbReference type="Google" id="ProtNLM"/>
    </source>
</evidence>
<gene>
    <name evidence="1" type="ORF">E2I00_012256</name>
</gene>
<evidence type="ECO:0000313" key="1">
    <source>
        <dbReference type="EMBL" id="KAB0405047.1"/>
    </source>
</evidence>
<dbReference type="EMBL" id="SGJD01000470">
    <property type="protein sequence ID" value="KAB0405047.1"/>
    <property type="molecule type" value="Genomic_DNA"/>
</dbReference>
<dbReference type="InterPro" id="IPR050322">
    <property type="entry name" value="Fe-S_cluster_asmbl/transfer"/>
</dbReference>
<dbReference type="GO" id="GO:0005739">
    <property type="term" value="C:mitochondrion"/>
    <property type="evidence" value="ECO:0007669"/>
    <property type="project" value="TreeGrafter"/>
</dbReference>
<sequence>MSALLVGATVQAVSQRKLQPTRATLTLIPSAVNKIQQLLKDKPEHVGVKVGVQTKGCNGLCYLLEYTKTGKL</sequence>
<proteinExistence type="predicted"/>
<dbReference type="InterPro" id="IPR035903">
    <property type="entry name" value="HesB-like_dom_sf"/>
</dbReference>
<dbReference type="OrthoDB" id="333486at2759"/>
<comment type="caution">
    <text evidence="1">The sequence shown here is derived from an EMBL/GenBank/DDBJ whole genome shotgun (WGS) entry which is preliminary data.</text>
</comment>
<name>A0A6A1QBU4_BALPH</name>
<dbReference type="Proteomes" id="UP000437017">
    <property type="component" value="Unassembled WGS sequence"/>
</dbReference>
<dbReference type="GO" id="GO:0051537">
    <property type="term" value="F:2 iron, 2 sulfur cluster binding"/>
    <property type="evidence" value="ECO:0007669"/>
    <property type="project" value="TreeGrafter"/>
</dbReference>
<dbReference type="SUPFAM" id="SSF89360">
    <property type="entry name" value="HesB-like domain"/>
    <property type="match status" value="1"/>
</dbReference>
<dbReference type="Gene3D" id="2.60.300.12">
    <property type="entry name" value="HesB-like domain"/>
    <property type="match status" value="1"/>
</dbReference>
<reference evidence="1 2" key="1">
    <citation type="journal article" date="2019" name="PLoS ONE">
        <title>Genomic analyses reveal an absence of contemporary introgressive admixture between fin whales and blue whales, despite known hybrids.</title>
        <authorList>
            <person name="Westbury M.V."/>
            <person name="Petersen B."/>
            <person name="Lorenzen E.D."/>
        </authorList>
    </citation>
    <scope>NUCLEOTIDE SEQUENCE [LARGE SCALE GENOMIC DNA]</scope>
    <source>
        <strain evidence="1">FinWhale-01</strain>
    </source>
</reference>
<dbReference type="GO" id="GO:0016226">
    <property type="term" value="P:iron-sulfur cluster assembly"/>
    <property type="evidence" value="ECO:0007669"/>
    <property type="project" value="TreeGrafter"/>
</dbReference>
<dbReference type="PANTHER" id="PTHR10072">
    <property type="entry name" value="IRON-SULFUR CLUSTER ASSEMBLY PROTEIN"/>
    <property type="match status" value="1"/>
</dbReference>
<evidence type="ECO:0000313" key="2">
    <source>
        <dbReference type="Proteomes" id="UP000437017"/>
    </source>
</evidence>
<dbReference type="AlphaFoldDB" id="A0A6A1QBU4"/>
<protein>
    <recommendedName>
        <fullName evidence="3">FeS cluster biogenesis domain-containing protein</fullName>
    </recommendedName>
</protein>
<dbReference type="PANTHER" id="PTHR10072:SF41">
    <property type="entry name" value="IRON-SULFUR CLUSTER ASSEMBLY 1 HOMOLOG, MITOCHONDRIAL"/>
    <property type="match status" value="1"/>
</dbReference>
<keyword evidence="2" id="KW-1185">Reference proteome</keyword>
<accession>A0A6A1QBU4</accession>